<feature type="domain" description="CRISPR type III-associated protein" evidence="4">
    <location>
        <begin position="35"/>
        <end position="248"/>
    </location>
</feature>
<dbReference type="EMBL" id="CP070616">
    <property type="protein sequence ID" value="QSE87821.1"/>
    <property type="molecule type" value="Genomic_DNA"/>
</dbReference>
<evidence type="ECO:0000256" key="1">
    <source>
        <dbReference type="ARBA" id="ARBA00023118"/>
    </source>
</evidence>
<evidence type="ECO:0000256" key="3">
    <source>
        <dbReference type="SAM" id="MobiDB-lite"/>
    </source>
</evidence>
<reference evidence="5 6" key="1">
    <citation type="journal article" date="2021" name="Microbiol. Resour. Announc.">
        <title>Complete Genome Sequences of Two Rhodococcus sp. Strains with Large and Linear Chromosomes, Isolated from Apple Rhizosphere.</title>
        <authorList>
            <person name="Benning S."/>
            <person name="Brugnone N."/>
            <person name="Siani R."/>
            <person name="Kublik S."/>
            <person name="Schloter M."/>
            <person name="Rad V."/>
        </authorList>
    </citation>
    <scope>NUCLEOTIDE SEQUENCE [LARGE SCALE GENOMIC DNA]</scope>
    <source>
        <strain evidence="5 6">R79</strain>
    </source>
</reference>
<evidence type="ECO:0000313" key="5">
    <source>
        <dbReference type="EMBL" id="QSE87821.1"/>
    </source>
</evidence>
<proteinExistence type="predicted"/>
<gene>
    <name evidence="5" type="ORF">JWS13_03935</name>
</gene>
<evidence type="ECO:0000313" key="6">
    <source>
        <dbReference type="Proteomes" id="UP000662986"/>
    </source>
</evidence>
<organism evidence="5 6">
    <name type="scientific">Rhodococcus pseudokoreensis</name>
    <dbReference type="NCBI Taxonomy" id="2811421"/>
    <lineage>
        <taxon>Bacteria</taxon>
        <taxon>Bacillati</taxon>
        <taxon>Actinomycetota</taxon>
        <taxon>Actinomycetes</taxon>
        <taxon>Mycobacteriales</taxon>
        <taxon>Nocardiaceae</taxon>
        <taxon>Rhodococcus</taxon>
    </lineage>
</organism>
<dbReference type="Pfam" id="PF03787">
    <property type="entry name" value="RAMPs"/>
    <property type="match status" value="1"/>
</dbReference>
<geneLocation type="plasmid" evidence="5 6">
    <name>unnamed3</name>
</geneLocation>
<evidence type="ECO:0000256" key="2">
    <source>
        <dbReference type="ARBA" id="ARBA00093789"/>
    </source>
</evidence>
<keyword evidence="6" id="KW-1185">Reference proteome</keyword>
<dbReference type="InterPro" id="IPR005537">
    <property type="entry name" value="RAMP_III_fam"/>
</dbReference>
<sequence>MTVTRVWEIEMTAKSPISHRGELIGTTAIGRRMKILQPDGSVELVPVISGNSFRGVLRRIAEELLRDILGYEGKLPLAVAHTLRNGGAIVKTQAEPITGRRLHQLRELVPLLSVFGGAVGAAPIDGCLRVGHVVPIVTEAAPILRRSYEGQPLPSRFDIEALESYSHLDDVTAGHAGTTVDPDSGSGGSGSPVMRYDIETLAPGTRFEAWVQLVRGSDLDHAFTADVLAEFTRTGWLGGRTGIGHGQIATTLDPTPDGAPVVDWREIVAARRDEALETLLSLPA</sequence>
<protein>
    <recommendedName>
        <fullName evidence="4">CRISPR type III-associated protein domain-containing protein</fullName>
    </recommendedName>
</protein>
<reference evidence="5 6" key="2">
    <citation type="journal article" date="2022" name="Arch. Microbiol.">
        <title>Rhodococcus pseudokoreensis sp. nov. isolated from the rhizosphere of young M26 apple rootstocks.</title>
        <authorList>
            <person name="Kampfer P."/>
            <person name="Glaeser S.P."/>
            <person name="Blom J."/>
            <person name="Wolf J."/>
            <person name="Benning S."/>
            <person name="Schloter M."/>
            <person name="Neumann-Schaal M."/>
        </authorList>
    </citation>
    <scope>NUCLEOTIDE SEQUENCE [LARGE SCALE GENOMIC DNA]</scope>
    <source>
        <strain evidence="5 6">R79</strain>
    </source>
</reference>
<keyword evidence="1" id="KW-0051">Antiviral defense</keyword>
<accession>A0A974ZRM0</accession>
<feature type="region of interest" description="Disordered" evidence="3">
    <location>
        <begin position="173"/>
        <end position="192"/>
    </location>
</feature>
<comment type="subunit">
    <text evidence="2">Part of the Csm effector complex that includes Cas10, Csm2, Csm3, Csm4 and Csm5.</text>
</comment>
<keyword evidence="5" id="KW-0614">Plasmid</keyword>
<dbReference type="Proteomes" id="UP000662986">
    <property type="component" value="Plasmid unnamed3"/>
</dbReference>
<evidence type="ECO:0000259" key="4">
    <source>
        <dbReference type="Pfam" id="PF03787"/>
    </source>
</evidence>
<name>A0A974ZRM0_9NOCA</name>
<dbReference type="RefSeq" id="WP_206004586.1">
    <property type="nucleotide sequence ID" value="NZ_CP070616.1"/>
</dbReference>